<proteinExistence type="predicted"/>
<sequence>MHSEGSGFAKIKQQINGQCRKTAGVLHRRAETKTEDAFEAVQDSAVLEPIPACANILEPSTLVDEPTTTGTASPLHCGSASSGSVPTEHGTQVGSSTGSASSSETDLTVYSAATATKPEDQLTLSK</sequence>
<dbReference type="EMBL" id="JAPEVA010000052">
    <property type="protein sequence ID" value="KAJ4403325.1"/>
    <property type="molecule type" value="Genomic_DNA"/>
</dbReference>
<comment type="caution">
    <text evidence="2">The sequence shown here is derived from an EMBL/GenBank/DDBJ whole genome shotgun (WGS) entry which is preliminary data.</text>
</comment>
<evidence type="ECO:0000313" key="2">
    <source>
        <dbReference type="EMBL" id="KAJ4403325.1"/>
    </source>
</evidence>
<accession>A0A9W9D794</accession>
<protein>
    <submittedName>
        <fullName evidence="2">Uncharacterized protein</fullName>
    </submittedName>
</protein>
<feature type="region of interest" description="Disordered" evidence="1">
    <location>
        <begin position="61"/>
        <end position="126"/>
    </location>
</feature>
<reference evidence="2" key="1">
    <citation type="submission" date="2022-10" db="EMBL/GenBank/DDBJ databases">
        <title>Tapping the CABI collections for fungal endophytes: first genome assemblies for Collariella, Neodidymelliopsis, Ascochyta clinopodiicola, Didymella pomorum, Didymosphaeria variabile, Neocosmospora piperis and Neocucurbitaria cava.</title>
        <authorList>
            <person name="Hill R."/>
        </authorList>
    </citation>
    <scope>NUCLEOTIDE SEQUENCE</scope>
    <source>
        <strain evidence="2">IMI 355091</strain>
    </source>
</reference>
<dbReference type="Proteomes" id="UP001140510">
    <property type="component" value="Unassembled WGS sequence"/>
</dbReference>
<keyword evidence="3" id="KW-1185">Reference proteome</keyword>
<name>A0A9W9D794_9PLEO</name>
<dbReference type="AlphaFoldDB" id="A0A9W9D794"/>
<organism evidence="2 3">
    <name type="scientific">Didymella pomorum</name>
    <dbReference type="NCBI Taxonomy" id="749634"/>
    <lineage>
        <taxon>Eukaryota</taxon>
        <taxon>Fungi</taxon>
        <taxon>Dikarya</taxon>
        <taxon>Ascomycota</taxon>
        <taxon>Pezizomycotina</taxon>
        <taxon>Dothideomycetes</taxon>
        <taxon>Pleosporomycetidae</taxon>
        <taxon>Pleosporales</taxon>
        <taxon>Pleosporineae</taxon>
        <taxon>Didymellaceae</taxon>
        <taxon>Didymella</taxon>
    </lineage>
</organism>
<evidence type="ECO:0000313" key="3">
    <source>
        <dbReference type="Proteomes" id="UP001140510"/>
    </source>
</evidence>
<feature type="compositionally biased region" description="Low complexity" evidence="1">
    <location>
        <begin position="90"/>
        <end position="105"/>
    </location>
</feature>
<evidence type="ECO:0000256" key="1">
    <source>
        <dbReference type="SAM" id="MobiDB-lite"/>
    </source>
</evidence>
<gene>
    <name evidence="2" type="ORF">N0V91_006556</name>
</gene>